<dbReference type="PROSITE" id="PS51677">
    <property type="entry name" value="NODB"/>
    <property type="match status" value="1"/>
</dbReference>
<dbReference type="InterPro" id="IPR002509">
    <property type="entry name" value="NODB_dom"/>
</dbReference>
<evidence type="ECO:0000256" key="1">
    <source>
        <dbReference type="ARBA" id="ARBA00022729"/>
    </source>
</evidence>
<dbReference type="GO" id="GO:0016810">
    <property type="term" value="F:hydrolase activity, acting on carbon-nitrogen (but not peptide) bonds"/>
    <property type="evidence" value="ECO:0007669"/>
    <property type="project" value="InterPro"/>
</dbReference>
<dbReference type="PANTHER" id="PTHR34216:SF7">
    <property type="entry name" value="POLY-BETA-1,6-N-ACETYL-D-GLUCOSAMINE N-DEACETYLASE"/>
    <property type="match status" value="1"/>
</dbReference>
<feature type="domain" description="NodB homology" evidence="2">
    <location>
        <begin position="70"/>
        <end position="339"/>
    </location>
</feature>
<sequence length="339" mass="38030">MRRLTGSGGPTATIVMYHVVRPASGLAATLKGLDVEAFRGQLEYIRAHYTPVNLFDLADAAEGLRSLAPRPVVLTFDDGYAVHREIVFPMLCETRTPAAFFPAASSTIDGRVLDINKIQLILAVSRDIEPVITAIDRAVDREAETGGVSRAEYRRQWWIPSRWDAPAVAYVKRMLQHALPERVRRPLIDDLFRGLVSADERAVAAELYMSVDAVREMHQAGMSIGAHADRHLRLPTLSRHEQETEIDGALRVLDAVGLPRRRFAFCYANGDYDNDSLELLRSRQCRLACTTQPNLARITRDELLTLPRIDTNDLPVRSDAEPNKWTRRAALNDRLSNDP</sequence>
<dbReference type="EMBL" id="VBOT01000201">
    <property type="protein sequence ID" value="TMQ47106.1"/>
    <property type="molecule type" value="Genomic_DNA"/>
</dbReference>
<gene>
    <name evidence="3" type="ORF">E6K73_14145</name>
</gene>
<keyword evidence="1" id="KW-0732">Signal</keyword>
<dbReference type="AlphaFoldDB" id="A0A538S702"/>
<name>A0A538S702_UNCEI</name>
<dbReference type="InterPro" id="IPR051398">
    <property type="entry name" value="Polysacch_Deacetylase"/>
</dbReference>
<reference evidence="3 4" key="1">
    <citation type="journal article" date="2019" name="Nat. Microbiol.">
        <title>Mediterranean grassland soil C-N compound turnover is dependent on rainfall and depth, and is mediated by genomically divergent microorganisms.</title>
        <authorList>
            <person name="Diamond S."/>
            <person name="Andeer P.F."/>
            <person name="Li Z."/>
            <person name="Crits-Christoph A."/>
            <person name="Burstein D."/>
            <person name="Anantharaman K."/>
            <person name="Lane K.R."/>
            <person name="Thomas B.C."/>
            <person name="Pan C."/>
            <person name="Northen T.R."/>
            <person name="Banfield J.F."/>
        </authorList>
    </citation>
    <scope>NUCLEOTIDE SEQUENCE [LARGE SCALE GENOMIC DNA]</scope>
    <source>
        <strain evidence="3">WS_3</strain>
    </source>
</reference>
<dbReference type="Proteomes" id="UP000320184">
    <property type="component" value="Unassembled WGS sequence"/>
</dbReference>
<dbReference type="InterPro" id="IPR011330">
    <property type="entry name" value="Glyco_hydro/deAcase_b/a-brl"/>
</dbReference>
<accession>A0A538S702</accession>
<protein>
    <recommendedName>
        <fullName evidence="2">NodB homology domain-containing protein</fullName>
    </recommendedName>
</protein>
<evidence type="ECO:0000259" key="2">
    <source>
        <dbReference type="PROSITE" id="PS51677"/>
    </source>
</evidence>
<dbReference type="Pfam" id="PF01522">
    <property type="entry name" value="Polysacc_deac_1"/>
    <property type="match status" value="1"/>
</dbReference>
<evidence type="ECO:0000313" key="4">
    <source>
        <dbReference type="Proteomes" id="UP000320184"/>
    </source>
</evidence>
<evidence type="ECO:0000313" key="3">
    <source>
        <dbReference type="EMBL" id="TMQ47106.1"/>
    </source>
</evidence>
<dbReference type="GO" id="GO:0005975">
    <property type="term" value="P:carbohydrate metabolic process"/>
    <property type="evidence" value="ECO:0007669"/>
    <property type="project" value="InterPro"/>
</dbReference>
<dbReference type="SUPFAM" id="SSF88713">
    <property type="entry name" value="Glycoside hydrolase/deacetylase"/>
    <property type="match status" value="1"/>
</dbReference>
<dbReference type="Gene3D" id="3.20.20.370">
    <property type="entry name" value="Glycoside hydrolase/deacetylase"/>
    <property type="match status" value="1"/>
</dbReference>
<proteinExistence type="predicted"/>
<organism evidence="3 4">
    <name type="scientific">Eiseniibacteriota bacterium</name>
    <dbReference type="NCBI Taxonomy" id="2212470"/>
    <lineage>
        <taxon>Bacteria</taxon>
        <taxon>Candidatus Eiseniibacteriota</taxon>
    </lineage>
</organism>
<comment type="caution">
    <text evidence="3">The sequence shown here is derived from an EMBL/GenBank/DDBJ whole genome shotgun (WGS) entry which is preliminary data.</text>
</comment>
<dbReference type="PANTHER" id="PTHR34216">
    <property type="match status" value="1"/>
</dbReference>